<evidence type="ECO:0000313" key="2">
    <source>
        <dbReference type="Proteomes" id="UP000565286"/>
    </source>
</evidence>
<name>A0A7W6G062_9HYPH</name>
<dbReference type="AlphaFoldDB" id="A0A7W6G062"/>
<gene>
    <name evidence="1" type="ORF">GGQ73_000012</name>
</gene>
<dbReference type="GO" id="GO:0003677">
    <property type="term" value="F:DNA binding"/>
    <property type="evidence" value="ECO:0007669"/>
    <property type="project" value="InterPro"/>
</dbReference>
<proteinExistence type="predicted"/>
<dbReference type="GO" id="GO:0006310">
    <property type="term" value="P:DNA recombination"/>
    <property type="evidence" value="ECO:0007669"/>
    <property type="project" value="InterPro"/>
</dbReference>
<reference evidence="1 2" key="1">
    <citation type="submission" date="2020-08" db="EMBL/GenBank/DDBJ databases">
        <title>Genomic Encyclopedia of Type Strains, Phase IV (KMG-IV): sequencing the most valuable type-strain genomes for metagenomic binning, comparative biology and taxonomic classification.</title>
        <authorList>
            <person name="Goeker M."/>
        </authorList>
    </citation>
    <scope>NUCLEOTIDE SEQUENCE [LARGE SCALE GENOMIC DNA]</scope>
    <source>
        <strain evidence="1 2">DSM 26438</strain>
    </source>
</reference>
<dbReference type="EMBL" id="JACIDV010000001">
    <property type="protein sequence ID" value="MBB3944089.1"/>
    <property type="molecule type" value="Genomic_DNA"/>
</dbReference>
<evidence type="ECO:0000313" key="1">
    <source>
        <dbReference type="EMBL" id="MBB3944089.1"/>
    </source>
</evidence>
<dbReference type="Gene3D" id="1.10.443.10">
    <property type="entry name" value="Intergrase catalytic core"/>
    <property type="match status" value="1"/>
</dbReference>
<organism evidence="1 2">
    <name type="scientific">Rhizobium skierniewicense</name>
    <dbReference type="NCBI Taxonomy" id="984260"/>
    <lineage>
        <taxon>Bacteria</taxon>
        <taxon>Pseudomonadati</taxon>
        <taxon>Pseudomonadota</taxon>
        <taxon>Alphaproteobacteria</taxon>
        <taxon>Hyphomicrobiales</taxon>
        <taxon>Rhizobiaceae</taxon>
        <taxon>Rhizobium/Agrobacterium group</taxon>
        <taxon>Rhizobium</taxon>
    </lineage>
</organism>
<comment type="caution">
    <text evidence="1">The sequence shown here is derived from an EMBL/GenBank/DDBJ whole genome shotgun (WGS) entry which is preliminary data.</text>
</comment>
<sequence>MRCRIGHLGLMFGALAAAQDGEVKGFGVPLRQLTFGLLLFPGVWDWYLQWREKRRGFFTAWEVDMLRIALSLTKEDTGWLRQHPELLARVQPIDGLVSQNEIDFANEDWHAACEKFHKHAAQRAKEIQRIARVHRDPFEPIMPVLEAASPVGEYRKITEEIIRLMPDEHRYPQPAAEAVRSFLMLRLGLHLGLRQKNLRQLMLNPKGSMPRSERALEKMKRGEIRWSDREGGWEVFIPAIAFKNAHSSFFGDKPFRLVLPDLLDLYRYIEAYVDRHRSVLLKSAADPGTFFVKTVKTTSTDAAYDTTSFYEAWRLTIQRYGIYNPYTGRGAIKGLLPHGPHNVRDVLATHILKQTGSYEQASYAIQDTADMVAKHYGRFLPQDKAALAARILNQVWEAA</sequence>
<dbReference type="Proteomes" id="UP000565286">
    <property type="component" value="Unassembled WGS sequence"/>
</dbReference>
<protein>
    <recommendedName>
        <fullName evidence="3">Integrase</fullName>
    </recommendedName>
</protein>
<dbReference type="InterPro" id="IPR013762">
    <property type="entry name" value="Integrase-like_cat_sf"/>
</dbReference>
<evidence type="ECO:0008006" key="3">
    <source>
        <dbReference type="Google" id="ProtNLM"/>
    </source>
</evidence>
<dbReference type="GO" id="GO:0015074">
    <property type="term" value="P:DNA integration"/>
    <property type="evidence" value="ECO:0007669"/>
    <property type="project" value="InterPro"/>
</dbReference>
<keyword evidence="2" id="KW-1185">Reference proteome</keyword>
<accession>A0A7W6G062</accession>